<evidence type="ECO:0000313" key="6">
    <source>
        <dbReference type="EMBL" id="MFE1350969.1"/>
    </source>
</evidence>
<protein>
    <submittedName>
        <fullName evidence="6">LCP family protein</fullName>
    </submittedName>
</protein>
<feature type="domain" description="Cell envelope-related transcriptional attenuator" evidence="4">
    <location>
        <begin position="152"/>
        <end position="308"/>
    </location>
</feature>
<dbReference type="EMBL" id="JBHYPX010000003">
    <property type="protein sequence ID" value="MFE1350969.1"/>
    <property type="molecule type" value="Genomic_DNA"/>
</dbReference>
<dbReference type="Pfam" id="PF03816">
    <property type="entry name" value="LytR_cpsA_psr"/>
    <property type="match status" value="1"/>
</dbReference>
<feature type="compositionally biased region" description="Basic residues" evidence="2">
    <location>
        <begin position="48"/>
        <end position="64"/>
    </location>
</feature>
<comment type="similarity">
    <text evidence="1">Belongs to the LytR/CpsA/Psr (LCP) family.</text>
</comment>
<evidence type="ECO:0000256" key="1">
    <source>
        <dbReference type="ARBA" id="ARBA00006068"/>
    </source>
</evidence>
<evidence type="ECO:0000256" key="2">
    <source>
        <dbReference type="SAM" id="MobiDB-lite"/>
    </source>
</evidence>
<reference evidence="6 7" key="1">
    <citation type="submission" date="2024-09" db="EMBL/GenBank/DDBJ databases">
        <title>The Natural Products Discovery Center: Release of the First 8490 Sequenced Strains for Exploring Actinobacteria Biosynthetic Diversity.</title>
        <authorList>
            <person name="Kalkreuter E."/>
            <person name="Kautsar S.A."/>
            <person name="Yang D."/>
            <person name="Bader C.D."/>
            <person name="Teijaro C.N."/>
            <person name="Fluegel L."/>
            <person name="Davis C.M."/>
            <person name="Simpson J.R."/>
            <person name="Lauterbach L."/>
            <person name="Steele A.D."/>
            <person name="Gui C."/>
            <person name="Meng S."/>
            <person name="Li G."/>
            <person name="Viehrig K."/>
            <person name="Ye F."/>
            <person name="Su P."/>
            <person name="Kiefer A.F."/>
            <person name="Nichols A."/>
            <person name="Cepeda A.J."/>
            <person name="Yan W."/>
            <person name="Fan B."/>
            <person name="Jiang Y."/>
            <person name="Adhikari A."/>
            <person name="Zheng C.-J."/>
            <person name="Schuster L."/>
            <person name="Cowan T.M."/>
            <person name="Smanski M.J."/>
            <person name="Chevrette M.G."/>
            <person name="De Carvalho L.P.S."/>
            <person name="Shen B."/>
        </authorList>
    </citation>
    <scope>NUCLEOTIDE SEQUENCE [LARGE SCALE GENOMIC DNA]</scope>
    <source>
        <strain evidence="6 7">NPDC058753</strain>
    </source>
</reference>
<dbReference type="RefSeq" id="WP_380315953.1">
    <property type="nucleotide sequence ID" value="NZ_JBHYPW010000002.1"/>
</dbReference>
<feature type="transmembrane region" description="Helical" evidence="3">
    <location>
        <begin position="71"/>
        <end position="92"/>
    </location>
</feature>
<dbReference type="InterPro" id="IPR004474">
    <property type="entry name" value="LytR_CpsA_psr"/>
</dbReference>
<name>A0ABW6GE24_9ACTN</name>
<proteinExistence type="inferred from homology"/>
<dbReference type="Gene3D" id="3.40.630.190">
    <property type="entry name" value="LCP protein"/>
    <property type="match status" value="1"/>
</dbReference>
<evidence type="ECO:0000256" key="3">
    <source>
        <dbReference type="SAM" id="Phobius"/>
    </source>
</evidence>
<keyword evidence="7" id="KW-1185">Reference proteome</keyword>
<feature type="compositionally biased region" description="Low complexity" evidence="2">
    <location>
        <begin position="403"/>
        <end position="440"/>
    </location>
</feature>
<organism evidence="6 7">
    <name type="scientific">Kitasatospora phosalacinea</name>
    <dbReference type="NCBI Taxonomy" id="2065"/>
    <lineage>
        <taxon>Bacteria</taxon>
        <taxon>Bacillati</taxon>
        <taxon>Actinomycetota</taxon>
        <taxon>Actinomycetes</taxon>
        <taxon>Kitasatosporales</taxon>
        <taxon>Streptomycetaceae</taxon>
        <taxon>Kitasatospora</taxon>
    </lineage>
</organism>
<dbReference type="InterPro" id="IPR027381">
    <property type="entry name" value="LytR/CpsA/Psr_C"/>
</dbReference>
<dbReference type="NCBIfam" id="TIGR00350">
    <property type="entry name" value="lytR_cpsA_psr"/>
    <property type="match status" value="1"/>
</dbReference>
<evidence type="ECO:0000259" key="4">
    <source>
        <dbReference type="Pfam" id="PF03816"/>
    </source>
</evidence>
<keyword evidence="3" id="KW-0812">Transmembrane</keyword>
<accession>A0ABW6GE24</accession>
<feature type="region of interest" description="Disordered" evidence="2">
    <location>
        <begin position="1"/>
        <end position="64"/>
    </location>
</feature>
<sequence>MRGQADTAQPAEDGSGGTVPRQRAGGHGGAPADAPADASAEAPAGGRAARRVAARQQGRRGRRRMRRWQRVLVYGTTGVVVLTVATGGYLYYRFNANIQQAPLYAGEDGDAGQEVPDAFGRTPINVLVIGSDSRSDPENCTIGGACEDSGTNADVNLLLHVSADRSNATVMSIPRDLVTDLPGCKDPKTGKSVFKAQRGMINSTLVGGPGCTVAAVRKLTDLPIDHFVQVDFTGVIKMSDAVGGVPVCVSDNVYDPYSHLKLSKGEHTLQGLAALQFVRTRHGFGDGTDIGRSSAQHLFLGAMIRQLKGAGTLTNPAKLLSLADAATSALTVDPGLDGVTKLVGLGQDISKVPSERITFTTMQVIHDPADDDRRLIGPGATDLFRMIKEDRPLTGGPQPGDVASTAPSTAASAPADAPASAPASAPAAPATSPAADGPARSGITVVVRNGTGVTGRAAALVDVLRQAGFAKGTTTGQSVTAAHSAVTYPAGKKAAAQQVAAALGLPESAVRAGDGSSVELLIGTDWTTGTSYPAAAGGTAPAASATPSADPAAALKGADVTTADDSSGCAKVGRQKTVSLPGMGGMTPIQAYDRSKNVPDSAP</sequence>
<dbReference type="Gene3D" id="3.30.70.2390">
    <property type="match status" value="1"/>
</dbReference>
<dbReference type="PANTHER" id="PTHR33392:SF6">
    <property type="entry name" value="POLYISOPRENYL-TEICHOIC ACID--PEPTIDOGLYCAN TEICHOIC ACID TRANSFERASE TAGU"/>
    <property type="match status" value="1"/>
</dbReference>
<evidence type="ECO:0000313" key="7">
    <source>
        <dbReference type="Proteomes" id="UP001599542"/>
    </source>
</evidence>
<feature type="domain" description="LytR/CpsA/Psr regulator C-terminal" evidence="5">
    <location>
        <begin position="443"/>
        <end position="526"/>
    </location>
</feature>
<evidence type="ECO:0000259" key="5">
    <source>
        <dbReference type="Pfam" id="PF13399"/>
    </source>
</evidence>
<comment type="caution">
    <text evidence="6">The sequence shown here is derived from an EMBL/GenBank/DDBJ whole genome shotgun (WGS) entry which is preliminary data.</text>
</comment>
<dbReference type="PANTHER" id="PTHR33392">
    <property type="entry name" value="POLYISOPRENYL-TEICHOIC ACID--PEPTIDOGLYCAN TEICHOIC ACID TRANSFERASE TAGU"/>
    <property type="match status" value="1"/>
</dbReference>
<gene>
    <name evidence="6" type="ORF">ACFW6T_03155</name>
</gene>
<keyword evidence="3" id="KW-0472">Membrane</keyword>
<feature type="compositionally biased region" description="Low complexity" evidence="2">
    <location>
        <begin position="30"/>
        <end position="47"/>
    </location>
</feature>
<dbReference type="Pfam" id="PF13399">
    <property type="entry name" value="LytR_C"/>
    <property type="match status" value="1"/>
</dbReference>
<dbReference type="InterPro" id="IPR050922">
    <property type="entry name" value="LytR/CpsA/Psr_CW_biosynth"/>
</dbReference>
<keyword evidence="3" id="KW-1133">Transmembrane helix</keyword>
<feature type="region of interest" description="Disordered" evidence="2">
    <location>
        <begin position="390"/>
        <end position="440"/>
    </location>
</feature>
<dbReference type="Proteomes" id="UP001599542">
    <property type="component" value="Unassembled WGS sequence"/>
</dbReference>
<feature type="region of interest" description="Disordered" evidence="2">
    <location>
        <begin position="556"/>
        <end position="603"/>
    </location>
</feature>